<evidence type="ECO:0000256" key="1">
    <source>
        <dbReference type="SAM" id="Phobius"/>
    </source>
</evidence>
<dbReference type="RefSeq" id="WP_209267124.1">
    <property type="nucleotide sequence ID" value="NZ_JAFFZN010000023.1"/>
</dbReference>
<protein>
    <recommendedName>
        <fullName evidence="4">Aromatic ring-opening dioxygenase LigA</fullName>
    </recommendedName>
</protein>
<sequence length="329" mass="34209">MERTKTVLAAAAVAACLPYLALKLIWVAGGNLGIPPGSPLREEGTALWLVNILTIAMDGTVVLLVLALTRPWGRRLPAALLALPLWIACGLLGPIVAAFPAQVLYGVLSGGAGQDSGADELLDGWVWTLVYSGFTVQALALGALFVRYVHDRWGALLRSPLHPDIAAPDRSPVLARLGFAAAVLLTLPCVAGLTTQMADQSADRRIVDAAFLLYTLVALAGVGRLLRTGGTGGTRGAVRRTAPRLGPTLSAAWIGSGVLACWGGWLLLGALTGGGRPLGQQMSTGTLLAYACQALLGLLLAAVGAQQLRHRARLLRHRPAPGGTVRQDA</sequence>
<feature type="transmembrane region" description="Helical" evidence="1">
    <location>
        <begin position="206"/>
        <end position="226"/>
    </location>
</feature>
<comment type="caution">
    <text evidence="2">The sequence shown here is derived from an EMBL/GenBank/DDBJ whole genome shotgun (WGS) entry which is preliminary data.</text>
</comment>
<name>A0ABS3WYY5_9ACTN</name>
<dbReference type="EMBL" id="JAFFZN010000023">
    <property type="protein sequence ID" value="MBO8188342.1"/>
    <property type="molecule type" value="Genomic_DNA"/>
</dbReference>
<evidence type="ECO:0000313" key="2">
    <source>
        <dbReference type="EMBL" id="MBO8188342.1"/>
    </source>
</evidence>
<accession>A0ABS3WYY5</accession>
<feature type="transmembrane region" description="Helical" evidence="1">
    <location>
        <begin position="173"/>
        <end position="194"/>
    </location>
</feature>
<evidence type="ECO:0000313" key="3">
    <source>
        <dbReference type="Proteomes" id="UP001518976"/>
    </source>
</evidence>
<feature type="transmembrane region" description="Helical" evidence="1">
    <location>
        <begin position="125"/>
        <end position="149"/>
    </location>
</feature>
<dbReference type="PROSITE" id="PS51257">
    <property type="entry name" value="PROKAR_LIPOPROTEIN"/>
    <property type="match status" value="1"/>
</dbReference>
<feature type="transmembrane region" description="Helical" evidence="1">
    <location>
        <begin position="80"/>
        <end position="105"/>
    </location>
</feature>
<keyword evidence="1" id="KW-0812">Transmembrane</keyword>
<keyword evidence="1" id="KW-0472">Membrane</keyword>
<proteinExistence type="predicted"/>
<feature type="transmembrane region" description="Helical" evidence="1">
    <location>
        <begin position="287"/>
        <end position="308"/>
    </location>
</feature>
<reference evidence="2 3" key="1">
    <citation type="submission" date="2021-02" db="EMBL/GenBank/DDBJ databases">
        <title>Streptomyces spirodelae sp. nov., isolated from duckweed.</title>
        <authorList>
            <person name="Saimee Y."/>
            <person name="Duangmal K."/>
        </authorList>
    </citation>
    <scope>NUCLEOTIDE SEQUENCE [LARGE SCALE GENOMIC DNA]</scope>
    <source>
        <strain evidence="2 3">DW4-2</strain>
    </source>
</reference>
<feature type="transmembrane region" description="Helical" evidence="1">
    <location>
        <begin position="247"/>
        <end position="267"/>
    </location>
</feature>
<feature type="transmembrane region" description="Helical" evidence="1">
    <location>
        <begin position="47"/>
        <end position="68"/>
    </location>
</feature>
<gene>
    <name evidence="2" type="ORF">JW592_23145</name>
</gene>
<evidence type="ECO:0008006" key="4">
    <source>
        <dbReference type="Google" id="ProtNLM"/>
    </source>
</evidence>
<keyword evidence="3" id="KW-1185">Reference proteome</keyword>
<keyword evidence="1" id="KW-1133">Transmembrane helix</keyword>
<organism evidence="2 3">
    <name type="scientific">Streptomyces spirodelae</name>
    <dbReference type="NCBI Taxonomy" id="2812904"/>
    <lineage>
        <taxon>Bacteria</taxon>
        <taxon>Bacillati</taxon>
        <taxon>Actinomycetota</taxon>
        <taxon>Actinomycetes</taxon>
        <taxon>Kitasatosporales</taxon>
        <taxon>Streptomycetaceae</taxon>
        <taxon>Streptomyces</taxon>
    </lineage>
</organism>
<dbReference type="Proteomes" id="UP001518976">
    <property type="component" value="Unassembled WGS sequence"/>
</dbReference>